<dbReference type="InterPro" id="IPR050301">
    <property type="entry name" value="NTE"/>
</dbReference>
<evidence type="ECO:0000313" key="6">
    <source>
        <dbReference type="EMBL" id="OHU58266.1"/>
    </source>
</evidence>
<organism evidence="6 7">
    <name type="scientific">Mycobacteroides chelonae</name>
    <name type="common">Mycobacterium chelonae</name>
    <dbReference type="NCBI Taxonomy" id="1774"/>
    <lineage>
        <taxon>Bacteria</taxon>
        <taxon>Bacillati</taxon>
        <taxon>Actinomycetota</taxon>
        <taxon>Actinomycetes</taxon>
        <taxon>Mycobacteriales</taxon>
        <taxon>Mycobacteriaceae</taxon>
        <taxon>Mycobacteroides</taxon>
    </lineage>
</organism>
<dbReference type="InterPro" id="IPR016035">
    <property type="entry name" value="Acyl_Trfase/lysoPLipase"/>
</dbReference>
<name>A0A1S1LSV5_MYCCH</name>
<feature type="short sequence motif" description="GXSXG" evidence="4">
    <location>
        <begin position="36"/>
        <end position="40"/>
    </location>
</feature>
<evidence type="ECO:0000259" key="5">
    <source>
        <dbReference type="PROSITE" id="PS51635"/>
    </source>
</evidence>
<evidence type="ECO:0000256" key="4">
    <source>
        <dbReference type="PROSITE-ProRule" id="PRU01161"/>
    </source>
</evidence>
<dbReference type="EMBL" id="MLIQ01000013">
    <property type="protein sequence ID" value="OHU58266.1"/>
    <property type="molecule type" value="Genomic_DNA"/>
</dbReference>
<dbReference type="RefSeq" id="WP_057967618.1">
    <property type="nucleotide sequence ID" value="NZ_MLII01000030.1"/>
</dbReference>
<evidence type="ECO:0000313" key="7">
    <source>
        <dbReference type="Proteomes" id="UP000180043"/>
    </source>
</evidence>
<accession>A0A1S1LSV5</accession>
<dbReference type="PANTHER" id="PTHR14226">
    <property type="entry name" value="NEUROPATHY TARGET ESTERASE/SWISS CHEESE D.MELANOGASTER"/>
    <property type="match status" value="1"/>
</dbReference>
<dbReference type="PANTHER" id="PTHR14226:SF57">
    <property type="entry name" value="BLR7027 PROTEIN"/>
    <property type="match status" value="1"/>
</dbReference>
<dbReference type="InterPro" id="IPR002641">
    <property type="entry name" value="PNPLA_dom"/>
</dbReference>
<dbReference type="Gene3D" id="3.40.1090.10">
    <property type="entry name" value="Cytosolic phospholipase A2 catalytic domain"/>
    <property type="match status" value="2"/>
</dbReference>
<dbReference type="GO" id="GO:0016787">
    <property type="term" value="F:hydrolase activity"/>
    <property type="evidence" value="ECO:0007669"/>
    <property type="project" value="UniProtKB-UniRule"/>
</dbReference>
<dbReference type="Pfam" id="PF01734">
    <property type="entry name" value="Patatin"/>
    <property type="match status" value="1"/>
</dbReference>
<feature type="domain" description="PNPLA" evidence="5">
    <location>
        <begin position="5"/>
        <end position="175"/>
    </location>
</feature>
<proteinExistence type="predicted"/>
<gene>
    <name evidence="6" type="ORF">BKG82_11795</name>
</gene>
<feature type="active site" description="Nucleophile" evidence="4">
    <location>
        <position position="38"/>
    </location>
</feature>
<feature type="active site" description="Proton acceptor" evidence="4">
    <location>
        <position position="162"/>
    </location>
</feature>
<evidence type="ECO:0000256" key="3">
    <source>
        <dbReference type="ARBA" id="ARBA00023098"/>
    </source>
</evidence>
<dbReference type="GO" id="GO:0016042">
    <property type="term" value="P:lipid catabolic process"/>
    <property type="evidence" value="ECO:0007669"/>
    <property type="project" value="UniProtKB-UniRule"/>
</dbReference>
<dbReference type="AlphaFoldDB" id="A0A1S1LSV5"/>
<feature type="short sequence motif" description="DGA/G" evidence="4">
    <location>
        <begin position="162"/>
        <end position="164"/>
    </location>
</feature>
<keyword evidence="2 4" id="KW-0442">Lipid degradation</keyword>
<comment type="caution">
    <text evidence="6">The sequence shown here is derived from an EMBL/GenBank/DDBJ whole genome shotgun (WGS) entry which is preliminary data.</text>
</comment>
<dbReference type="SUPFAM" id="SSF52151">
    <property type="entry name" value="FabD/lysophospholipase-like"/>
    <property type="match status" value="1"/>
</dbReference>
<reference evidence="6 7" key="1">
    <citation type="submission" date="2016-10" db="EMBL/GenBank/DDBJ databases">
        <title>Evaluation of Human, Veterinary and Environmental Mycobacterium chelonae Isolates by Core Genome Phylogenomic Analysis, Targeted Gene Comparison, and Anti-microbial Susceptibility Patterns: A Tale of Mistaken Identities.</title>
        <authorList>
            <person name="Fogelson S.B."/>
            <person name="Camus A.C."/>
            <person name="Lorenz W."/>
            <person name="Vasireddy R."/>
            <person name="Vasireddy S."/>
            <person name="Smith T."/>
            <person name="Brown-Elliott B.A."/>
            <person name="Wallace R.J.Jr."/>
            <person name="Hasan N.A."/>
            <person name="Reischl U."/>
            <person name="Sanchez S."/>
        </authorList>
    </citation>
    <scope>NUCLEOTIDE SEQUENCE [LARGE SCALE GENOMIC DNA]</scope>
    <source>
        <strain evidence="6 7">15515</strain>
    </source>
</reference>
<protein>
    <submittedName>
        <fullName evidence="6">Alpha/beta hydrolase</fullName>
    </submittedName>
</protein>
<dbReference type="Proteomes" id="UP000180043">
    <property type="component" value="Unassembled WGS sequence"/>
</dbReference>
<evidence type="ECO:0000256" key="2">
    <source>
        <dbReference type="ARBA" id="ARBA00022963"/>
    </source>
</evidence>
<dbReference type="PROSITE" id="PS51635">
    <property type="entry name" value="PNPLA"/>
    <property type="match status" value="1"/>
</dbReference>
<comment type="caution">
    <text evidence="4">Lacks conserved residue(s) required for the propagation of feature annotation.</text>
</comment>
<keyword evidence="1 4" id="KW-0378">Hydrolase</keyword>
<keyword evidence="3 4" id="KW-0443">Lipid metabolism</keyword>
<sequence length="281" mass="30035">MTTAFVLSGGASLGSIQVGMLQALTEAGVTPDLIVGTSVGALNGGWLAARSEMAGVNALADLWRSLSRGDVFPTNLYTGFLGFVGRRRSLVSDSGLRRLLRENLEFHRLEDAPIPLHVVATDVLTGKDILLSRGNPIDAIAASAAIPAVLPPVTIDGRDYIDGGVVNNTPLSHAVSLSADEIWVLPTGYSCALREAPKGALAMALHATTLAINQRLAVDVARFEGTVDLRVVPPLCPVRISPIDFSHSGELIDRARAQTLRWLLMPRFKINQADLLEHQHD</sequence>
<evidence type="ECO:0000256" key="1">
    <source>
        <dbReference type="ARBA" id="ARBA00022801"/>
    </source>
</evidence>
<dbReference type="CDD" id="cd07209">
    <property type="entry name" value="Pat_hypo_Ecoli_Z1214_like"/>
    <property type="match status" value="1"/>
</dbReference>